<accession>A0A6H5I0M6</accession>
<evidence type="ECO:0000313" key="2">
    <source>
        <dbReference type="Proteomes" id="UP000479190"/>
    </source>
</evidence>
<reference evidence="1 2" key="1">
    <citation type="submission" date="2020-02" db="EMBL/GenBank/DDBJ databases">
        <authorList>
            <person name="Ferguson B K."/>
        </authorList>
    </citation>
    <scope>NUCLEOTIDE SEQUENCE [LARGE SCALE GENOMIC DNA]</scope>
</reference>
<gene>
    <name evidence="1" type="ORF">TBRA_LOCUS2733</name>
</gene>
<dbReference type="EMBL" id="CADCXV010000529">
    <property type="protein sequence ID" value="CAB0030739.1"/>
    <property type="molecule type" value="Genomic_DNA"/>
</dbReference>
<dbReference type="Proteomes" id="UP000479190">
    <property type="component" value="Unassembled WGS sequence"/>
</dbReference>
<proteinExistence type="predicted"/>
<organism evidence="1 2">
    <name type="scientific">Trichogramma brassicae</name>
    <dbReference type="NCBI Taxonomy" id="86971"/>
    <lineage>
        <taxon>Eukaryota</taxon>
        <taxon>Metazoa</taxon>
        <taxon>Ecdysozoa</taxon>
        <taxon>Arthropoda</taxon>
        <taxon>Hexapoda</taxon>
        <taxon>Insecta</taxon>
        <taxon>Pterygota</taxon>
        <taxon>Neoptera</taxon>
        <taxon>Endopterygota</taxon>
        <taxon>Hymenoptera</taxon>
        <taxon>Apocrita</taxon>
        <taxon>Proctotrupomorpha</taxon>
        <taxon>Chalcidoidea</taxon>
        <taxon>Trichogrammatidae</taxon>
        <taxon>Trichogramma</taxon>
    </lineage>
</organism>
<sequence>MHSGFIIDRTTCASCPSTISPRTGRLLPTASVPSTIPQYRPDDFASVLSTISQWTGRLLTLVSLRPYRSMDQRTIVSPGRVYPFNHPHGLPG</sequence>
<evidence type="ECO:0000313" key="1">
    <source>
        <dbReference type="EMBL" id="CAB0030739.1"/>
    </source>
</evidence>
<name>A0A6H5I0M6_9HYME</name>
<protein>
    <submittedName>
        <fullName evidence="1">Uncharacterized protein</fullName>
    </submittedName>
</protein>
<dbReference type="AlphaFoldDB" id="A0A6H5I0M6"/>
<keyword evidence="2" id="KW-1185">Reference proteome</keyword>